<protein>
    <submittedName>
        <fullName evidence="2">Thioesterase</fullName>
    </submittedName>
</protein>
<evidence type="ECO:0000259" key="1">
    <source>
        <dbReference type="Pfam" id="PF22636"/>
    </source>
</evidence>
<dbReference type="RefSeq" id="WP_275476789.1">
    <property type="nucleotide sequence ID" value="NZ_CP162940.1"/>
</dbReference>
<sequence length="132" mass="14765">MRPGLLVGHQETLEMTVTEEMFPAFAGKVVHETMSTVSMVYYMEWVGRLVILPFLEEWEEGIGGGIAVHHLAPAPRGTRVRFTAEVAEVTGPKVVCNVWGEHDQARVGEGQLVQFILEKRTIDERISSMKSL</sequence>
<gene>
    <name evidence="2" type="ORF">KKP3000_002326</name>
</gene>
<dbReference type="Gene3D" id="3.10.129.10">
    <property type="entry name" value="Hotdog Thioesterase"/>
    <property type="match status" value="1"/>
</dbReference>
<feature type="domain" description="Fluoroacetyl-CoA-specific thioesterase-like" evidence="1">
    <location>
        <begin position="17"/>
        <end position="119"/>
    </location>
</feature>
<keyword evidence="3" id="KW-1185">Reference proteome</keyword>
<reference evidence="2 3" key="1">
    <citation type="journal article" date="2024" name="Int. J. Mol. Sci.">
        <title>Exploration of Alicyclobacillus spp. Genome in Search of Antibiotic Resistance.</title>
        <authorList>
            <person name="Bucka-Kolendo J."/>
            <person name="Kiousi D.E."/>
            <person name="Dekowska A."/>
            <person name="Mikolajczuk-Szczyrba A."/>
            <person name="Karadedos D.M."/>
            <person name="Michael P."/>
            <person name="Galanis A."/>
            <person name="Sokolowska B."/>
        </authorList>
    </citation>
    <scope>NUCLEOTIDE SEQUENCE [LARGE SCALE GENOMIC DNA]</scope>
    <source>
        <strain evidence="2 3">KKP 3000</strain>
    </source>
</reference>
<dbReference type="SUPFAM" id="SSF54637">
    <property type="entry name" value="Thioesterase/thiol ester dehydrase-isomerase"/>
    <property type="match status" value="1"/>
</dbReference>
<dbReference type="InterPro" id="IPR054485">
    <property type="entry name" value="FlK-like_dom"/>
</dbReference>
<evidence type="ECO:0000313" key="2">
    <source>
        <dbReference type="EMBL" id="MFB5189319.1"/>
    </source>
</evidence>
<dbReference type="PANTHER" id="PTHR36934:SF1">
    <property type="entry name" value="THIOESTERASE DOMAIN-CONTAINING PROTEIN"/>
    <property type="match status" value="1"/>
</dbReference>
<dbReference type="Pfam" id="PF22636">
    <property type="entry name" value="FlK"/>
    <property type="match status" value="1"/>
</dbReference>
<dbReference type="EMBL" id="JBDXSU010000002">
    <property type="protein sequence ID" value="MFB5189319.1"/>
    <property type="molecule type" value="Genomic_DNA"/>
</dbReference>
<comment type="caution">
    <text evidence="2">The sequence shown here is derived from an EMBL/GenBank/DDBJ whole genome shotgun (WGS) entry which is preliminary data.</text>
</comment>
<dbReference type="Proteomes" id="UP001579974">
    <property type="component" value="Unassembled WGS sequence"/>
</dbReference>
<accession>A0ABV5AAN3</accession>
<organism evidence="2 3">
    <name type="scientific">Alicyclobacillus fastidiosus</name>
    <dbReference type="NCBI Taxonomy" id="392011"/>
    <lineage>
        <taxon>Bacteria</taxon>
        <taxon>Bacillati</taxon>
        <taxon>Bacillota</taxon>
        <taxon>Bacilli</taxon>
        <taxon>Bacillales</taxon>
        <taxon>Alicyclobacillaceae</taxon>
        <taxon>Alicyclobacillus</taxon>
    </lineage>
</organism>
<dbReference type="PANTHER" id="PTHR36934">
    <property type="entry name" value="BLR0278 PROTEIN"/>
    <property type="match status" value="1"/>
</dbReference>
<name>A0ABV5AAN3_9BACL</name>
<proteinExistence type="predicted"/>
<evidence type="ECO:0000313" key="3">
    <source>
        <dbReference type="Proteomes" id="UP001579974"/>
    </source>
</evidence>
<dbReference type="InterPro" id="IPR025540">
    <property type="entry name" value="FlK"/>
</dbReference>
<dbReference type="InterPro" id="IPR029069">
    <property type="entry name" value="HotDog_dom_sf"/>
</dbReference>